<dbReference type="Gene3D" id="1.10.510.10">
    <property type="entry name" value="Transferase(Phosphotransferase) domain 1"/>
    <property type="match status" value="1"/>
</dbReference>
<sequence length="648" mass="72377">MDDYRIIKKLGRGAQGRVQLAEHKLEGKKYVLKKIECKDENEANKAFREAQHLKKLSNTYICAYKEMFVYWDKDDSSMYVCIAMDFYSNGDLHSVLKKYHETKENLREITIKKWLGQILEALVYIHKKGIIHRDLKPSNIFIQDDNSLSIGDFGVATVIEDVRTKARSPVGTTTWMAPEVLNKAYDERTDIWSVGCIIFEMLTCTIIDSTEITGKLYEIKQNPKAVKEILDQVKDQYSEQMIELVSNMLTIDFHQRPTTSELLKVPYVKECLLLSGSTLAEKRDVEYEISVPKGEGFDAVIDFLTLHAGNESNALPALTYLVELTELNNGDGIVDYGKSAKELITKATKLHPLNVEIQVAGCQTILNMISSANIDDILYSRDTISLVLSAMKKHSNSLDIQLIAIKLLGVFAVNDEASKFIGDSSGIKSIIEAMRAFESKTRLLSIACEALWNLTVNEENCRLATELEGVLDVIKTLDTQGGDTEAVENASAALLALSLEDENQKKISDADCVGKLVKSLSQHKNCAKVVKNACMTLASLVEADEESAYRVLSNESGGNEVRGLPLIIDAYEQHKDNAVVVENICTLFMELSEYDEICAEMKYLKIGDSLLSEVHRRFKDSVNVMKPCESALSKLLGGKIRVPFASES</sequence>
<evidence type="ECO:0000259" key="10">
    <source>
        <dbReference type="PROSITE" id="PS50011"/>
    </source>
</evidence>
<dbReference type="InterPro" id="IPR016024">
    <property type="entry name" value="ARM-type_fold"/>
</dbReference>
<keyword evidence="6" id="KW-0067">ATP-binding</keyword>
<name>A0A7I8VL74_9ANNE</name>
<keyword evidence="3" id="KW-0808">Transferase</keyword>
<dbReference type="EC" id="2.7.11.1" evidence="1"/>
<protein>
    <recommendedName>
        <fullName evidence="1">non-specific serine/threonine protein kinase</fullName>
        <ecNumber evidence="1">2.7.11.1</ecNumber>
    </recommendedName>
</protein>
<evidence type="ECO:0000313" key="12">
    <source>
        <dbReference type="Proteomes" id="UP000549394"/>
    </source>
</evidence>
<comment type="catalytic activity">
    <reaction evidence="7">
        <text>L-threonyl-[protein] + ATP = O-phospho-L-threonyl-[protein] + ADP + H(+)</text>
        <dbReference type="Rhea" id="RHEA:46608"/>
        <dbReference type="Rhea" id="RHEA-COMP:11060"/>
        <dbReference type="Rhea" id="RHEA-COMP:11605"/>
        <dbReference type="ChEBI" id="CHEBI:15378"/>
        <dbReference type="ChEBI" id="CHEBI:30013"/>
        <dbReference type="ChEBI" id="CHEBI:30616"/>
        <dbReference type="ChEBI" id="CHEBI:61977"/>
        <dbReference type="ChEBI" id="CHEBI:456216"/>
        <dbReference type="EC" id="2.7.11.1"/>
    </reaction>
</comment>
<evidence type="ECO:0000256" key="2">
    <source>
        <dbReference type="ARBA" id="ARBA00022527"/>
    </source>
</evidence>
<gene>
    <name evidence="11" type="ORF">DGYR_LOCUS4067</name>
</gene>
<organism evidence="11 12">
    <name type="scientific">Dimorphilus gyrociliatus</name>
    <dbReference type="NCBI Taxonomy" id="2664684"/>
    <lineage>
        <taxon>Eukaryota</taxon>
        <taxon>Metazoa</taxon>
        <taxon>Spiralia</taxon>
        <taxon>Lophotrochozoa</taxon>
        <taxon>Annelida</taxon>
        <taxon>Polychaeta</taxon>
        <taxon>Polychaeta incertae sedis</taxon>
        <taxon>Dinophilidae</taxon>
        <taxon>Dimorphilus</taxon>
    </lineage>
</organism>
<evidence type="ECO:0000313" key="11">
    <source>
        <dbReference type="EMBL" id="CAD5115316.1"/>
    </source>
</evidence>
<dbReference type="InterPro" id="IPR000225">
    <property type="entry name" value="Armadillo"/>
</dbReference>
<dbReference type="Gene3D" id="1.25.10.10">
    <property type="entry name" value="Leucine-rich Repeat Variant"/>
    <property type="match status" value="1"/>
</dbReference>
<evidence type="ECO:0000256" key="7">
    <source>
        <dbReference type="ARBA" id="ARBA00047899"/>
    </source>
</evidence>
<keyword evidence="2" id="KW-0723">Serine/threonine-protein kinase</keyword>
<dbReference type="OrthoDB" id="248923at2759"/>
<dbReference type="InterPro" id="IPR011989">
    <property type="entry name" value="ARM-like"/>
</dbReference>
<keyword evidence="5" id="KW-0418">Kinase</keyword>
<dbReference type="PROSITE" id="PS50176">
    <property type="entry name" value="ARM_REPEAT"/>
    <property type="match status" value="1"/>
</dbReference>
<dbReference type="InterPro" id="IPR011009">
    <property type="entry name" value="Kinase-like_dom_sf"/>
</dbReference>
<proteinExistence type="predicted"/>
<accession>A0A7I8VL74</accession>
<evidence type="ECO:0000256" key="9">
    <source>
        <dbReference type="PROSITE-ProRule" id="PRU00259"/>
    </source>
</evidence>
<evidence type="ECO:0000256" key="1">
    <source>
        <dbReference type="ARBA" id="ARBA00012513"/>
    </source>
</evidence>
<dbReference type="EMBL" id="CAJFCJ010000006">
    <property type="protein sequence ID" value="CAD5115316.1"/>
    <property type="molecule type" value="Genomic_DNA"/>
</dbReference>
<keyword evidence="4" id="KW-0547">Nucleotide-binding</keyword>
<evidence type="ECO:0000256" key="5">
    <source>
        <dbReference type="ARBA" id="ARBA00022777"/>
    </source>
</evidence>
<dbReference type="Proteomes" id="UP000549394">
    <property type="component" value="Unassembled WGS sequence"/>
</dbReference>
<dbReference type="InterPro" id="IPR000719">
    <property type="entry name" value="Prot_kinase_dom"/>
</dbReference>
<feature type="repeat" description="ARM" evidence="9">
    <location>
        <begin position="425"/>
        <end position="469"/>
    </location>
</feature>
<dbReference type="Pfam" id="PF00069">
    <property type="entry name" value="Pkinase"/>
    <property type="match status" value="1"/>
</dbReference>
<evidence type="ECO:0000256" key="3">
    <source>
        <dbReference type="ARBA" id="ARBA00022679"/>
    </source>
</evidence>
<dbReference type="PANTHER" id="PTHR24363:SF0">
    <property type="entry name" value="SERINE_THREONINE KINASE LIKE DOMAIN CONTAINING 1"/>
    <property type="match status" value="1"/>
</dbReference>
<evidence type="ECO:0000256" key="8">
    <source>
        <dbReference type="ARBA" id="ARBA00048679"/>
    </source>
</evidence>
<dbReference type="PANTHER" id="PTHR24363">
    <property type="entry name" value="SERINE/THREONINE PROTEIN KINASE"/>
    <property type="match status" value="1"/>
</dbReference>
<dbReference type="SMART" id="SM00185">
    <property type="entry name" value="ARM"/>
    <property type="match status" value="3"/>
</dbReference>
<comment type="caution">
    <text evidence="11">The sequence shown here is derived from an EMBL/GenBank/DDBJ whole genome shotgun (WGS) entry which is preliminary data.</text>
</comment>
<reference evidence="11 12" key="1">
    <citation type="submission" date="2020-08" db="EMBL/GenBank/DDBJ databases">
        <authorList>
            <person name="Hejnol A."/>
        </authorList>
    </citation>
    <scope>NUCLEOTIDE SEQUENCE [LARGE SCALE GENOMIC DNA]</scope>
</reference>
<dbReference type="SMART" id="SM00220">
    <property type="entry name" value="S_TKc"/>
    <property type="match status" value="1"/>
</dbReference>
<dbReference type="AlphaFoldDB" id="A0A7I8VL74"/>
<comment type="catalytic activity">
    <reaction evidence="8">
        <text>L-seryl-[protein] + ATP = O-phospho-L-seryl-[protein] + ADP + H(+)</text>
        <dbReference type="Rhea" id="RHEA:17989"/>
        <dbReference type="Rhea" id="RHEA-COMP:9863"/>
        <dbReference type="Rhea" id="RHEA-COMP:11604"/>
        <dbReference type="ChEBI" id="CHEBI:15378"/>
        <dbReference type="ChEBI" id="CHEBI:29999"/>
        <dbReference type="ChEBI" id="CHEBI:30616"/>
        <dbReference type="ChEBI" id="CHEBI:83421"/>
        <dbReference type="ChEBI" id="CHEBI:456216"/>
        <dbReference type="EC" id="2.7.11.1"/>
    </reaction>
</comment>
<dbReference type="SUPFAM" id="SSF56112">
    <property type="entry name" value="Protein kinase-like (PK-like)"/>
    <property type="match status" value="1"/>
</dbReference>
<keyword evidence="12" id="KW-1185">Reference proteome</keyword>
<evidence type="ECO:0000256" key="6">
    <source>
        <dbReference type="ARBA" id="ARBA00022840"/>
    </source>
</evidence>
<evidence type="ECO:0000256" key="4">
    <source>
        <dbReference type="ARBA" id="ARBA00022741"/>
    </source>
</evidence>
<dbReference type="GO" id="GO:0004674">
    <property type="term" value="F:protein serine/threonine kinase activity"/>
    <property type="evidence" value="ECO:0007669"/>
    <property type="project" value="UniProtKB-KW"/>
</dbReference>
<dbReference type="GO" id="GO:0005524">
    <property type="term" value="F:ATP binding"/>
    <property type="evidence" value="ECO:0007669"/>
    <property type="project" value="UniProtKB-KW"/>
</dbReference>
<dbReference type="PROSITE" id="PS00108">
    <property type="entry name" value="PROTEIN_KINASE_ST"/>
    <property type="match status" value="1"/>
</dbReference>
<dbReference type="SUPFAM" id="SSF48371">
    <property type="entry name" value="ARM repeat"/>
    <property type="match status" value="1"/>
</dbReference>
<dbReference type="PROSITE" id="PS50011">
    <property type="entry name" value="PROTEIN_KINASE_DOM"/>
    <property type="match status" value="1"/>
</dbReference>
<feature type="domain" description="Protein kinase" evidence="10">
    <location>
        <begin position="4"/>
        <end position="268"/>
    </location>
</feature>
<dbReference type="InterPro" id="IPR008271">
    <property type="entry name" value="Ser/Thr_kinase_AS"/>
</dbReference>